<name>A0AAD7IXP7_9AGAR</name>
<evidence type="ECO:0000313" key="2">
    <source>
        <dbReference type="EMBL" id="KAJ7752554.1"/>
    </source>
</evidence>
<comment type="caution">
    <text evidence="2">The sequence shown here is derived from an EMBL/GenBank/DDBJ whole genome shotgun (WGS) entry which is preliminary data.</text>
</comment>
<feature type="signal peptide" evidence="1">
    <location>
        <begin position="1"/>
        <end position="18"/>
    </location>
</feature>
<feature type="chain" id="PRO_5042146477" evidence="1">
    <location>
        <begin position="19"/>
        <end position="181"/>
    </location>
</feature>
<gene>
    <name evidence="2" type="ORF">B0H16DRAFT_1459736</name>
</gene>
<reference evidence="2" key="1">
    <citation type="submission" date="2023-03" db="EMBL/GenBank/DDBJ databases">
        <title>Massive genome expansion in bonnet fungi (Mycena s.s.) driven by repeated elements and novel gene families across ecological guilds.</title>
        <authorList>
            <consortium name="Lawrence Berkeley National Laboratory"/>
            <person name="Harder C.B."/>
            <person name="Miyauchi S."/>
            <person name="Viragh M."/>
            <person name="Kuo A."/>
            <person name="Thoen E."/>
            <person name="Andreopoulos B."/>
            <person name="Lu D."/>
            <person name="Skrede I."/>
            <person name="Drula E."/>
            <person name="Henrissat B."/>
            <person name="Morin E."/>
            <person name="Kohler A."/>
            <person name="Barry K."/>
            <person name="LaButti K."/>
            <person name="Morin E."/>
            <person name="Salamov A."/>
            <person name="Lipzen A."/>
            <person name="Mereny Z."/>
            <person name="Hegedus B."/>
            <person name="Baldrian P."/>
            <person name="Stursova M."/>
            <person name="Weitz H."/>
            <person name="Taylor A."/>
            <person name="Grigoriev I.V."/>
            <person name="Nagy L.G."/>
            <person name="Martin F."/>
            <person name="Kauserud H."/>
        </authorList>
    </citation>
    <scope>NUCLEOTIDE SEQUENCE</scope>
    <source>
        <strain evidence="2">CBHHK182m</strain>
    </source>
</reference>
<evidence type="ECO:0000256" key="1">
    <source>
        <dbReference type="SAM" id="SignalP"/>
    </source>
</evidence>
<protein>
    <submittedName>
        <fullName evidence="2">Uncharacterized protein</fullName>
    </submittedName>
</protein>
<dbReference type="AlphaFoldDB" id="A0AAD7IXP7"/>
<keyword evidence="3" id="KW-1185">Reference proteome</keyword>
<keyword evidence="1" id="KW-0732">Signal</keyword>
<organism evidence="2 3">
    <name type="scientific">Mycena metata</name>
    <dbReference type="NCBI Taxonomy" id="1033252"/>
    <lineage>
        <taxon>Eukaryota</taxon>
        <taxon>Fungi</taxon>
        <taxon>Dikarya</taxon>
        <taxon>Basidiomycota</taxon>
        <taxon>Agaricomycotina</taxon>
        <taxon>Agaricomycetes</taxon>
        <taxon>Agaricomycetidae</taxon>
        <taxon>Agaricales</taxon>
        <taxon>Marasmiineae</taxon>
        <taxon>Mycenaceae</taxon>
        <taxon>Mycena</taxon>
    </lineage>
</organism>
<accession>A0AAD7IXP7</accession>
<proteinExistence type="predicted"/>
<sequence length="181" mass="20973">MRPLRLLPVLILFEGWLGDVDKRVGRSQNFIKRNYGTLESNEGFGINMPDAVSIEVSKYNEGIEGTLVVKRIWQALESKERFRNPQIYQIEIRRTPWANKMSSLRRMLEWSGRDVVNWRDPELNEMLRNQPGRRSNWNPTRTVGKQNTQARGMLMLMKWRPGISGTTDASLDGAKSILIEV</sequence>
<dbReference type="Proteomes" id="UP001215598">
    <property type="component" value="Unassembled WGS sequence"/>
</dbReference>
<evidence type="ECO:0000313" key="3">
    <source>
        <dbReference type="Proteomes" id="UP001215598"/>
    </source>
</evidence>
<dbReference type="EMBL" id="JARKIB010000058">
    <property type="protein sequence ID" value="KAJ7752554.1"/>
    <property type="molecule type" value="Genomic_DNA"/>
</dbReference>